<keyword evidence="1" id="KW-1133">Transmembrane helix</keyword>
<evidence type="ECO:0000313" key="6">
    <source>
        <dbReference type="Proteomes" id="UP000480929"/>
    </source>
</evidence>
<dbReference type="EMBL" id="WKPI01000016">
    <property type="protein sequence ID" value="MSC33452.1"/>
    <property type="molecule type" value="Genomic_DNA"/>
</dbReference>
<organism evidence="3 5">
    <name type="scientific">Holdemania massiliensis</name>
    <dbReference type="NCBI Taxonomy" id="1468449"/>
    <lineage>
        <taxon>Bacteria</taxon>
        <taxon>Bacillati</taxon>
        <taxon>Bacillota</taxon>
        <taxon>Erysipelotrichia</taxon>
        <taxon>Erysipelotrichales</taxon>
        <taxon>Erysipelotrichaceae</taxon>
        <taxon>Holdemania</taxon>
    </lineage>
</organism>
<feature type="transmembrane region" description="Helical" evidence="1">
    <location>
        <begin position="12"/>
        <end position="34"/>
    </location>
</feature>
<dbReference type="InterPro" id="IPR025164">
    <property type="entry name" value="Toastrack_DUF4097"/>
</dbReference>
<name>A0A6N7S725_9FIRM</name>
<keyword evidence="6" id="KW-1185">Reference proteome</keyword>
<dbReference type="OrthoDB" id="1650956at2"/>
<keyword evidence="1" id="KW-0812">Transmembrane</keyword>
<dbReference type="EMBL" id="WKPJ01000014">
    <property type="protein sequence ID" value="MSA89697.1"/>
    <property type="molecule type" value="Genomic_DNA"/>
</dbReference>
<evidence type="ECO:0000256" key="1">
    <source>
        <dbReference type="SAM" id="Phobius"/>
    </source>
</evidence>
<gene>
    <name evidence="4" type="ORF">GKD88_09995</name>
    <name evidence="3" type="ORF">GKE08_10195</name>
</gene>
<accession>A0A6N7S725</accession>
<proteinExistence type="predicted"/>
<dbReference type="AlphaFoldDB" id="A0A6N7S725"/>
<evidence type="ECO:0000313" key="5">
    <source>
        <dbReference type="Proteomes" id="UP000433575"/>
    </source>
</evidence>
<keyword evidence="1" id="KW-0472">Membrane</keyword>
<reference evidence="5 6" key="1">
    <citation type="journal article" date="2019" name="Nat. Med.">
        <title>A library of human gut bacterial isolates paired with longitudinal multiomics data enables mechanistic microbiome research.</title>
        <authorList>
            <person name="Poyet M."/>
            <person name="Groussin M."/>
            <person name="Gibbons S.M."/>
            <person name="Avila-Pacheco J."/>
            <person name="Jiang X."/>
            <person name="Kearney S.M."/>
            <person name="Perrotta A.R."/>
            <person name="Berdy B."/>
            <person name="Zhao S."/>
            <person name="Lieberman T.D."/>
            <person name="Swanson P.K."/>
            <person name="Smith M."/>
            <person name="Roesemann S."/>
            <person name="Alexander J.E."/>
            <person name="Rich S.A."/>
            <person name="Livny J."/>
            <person name="Vlamakis H."/>
            <person name="Clish C."/>
            <person name="Bullock K."/>
            <person name="Deik A."/>
            <person name="Scott J."/>
            <person name="Pierce K.A."/>
            <person name="Xavier R.J."/>
            <person name="Alm E.J."/>
        </authorList>
    </citation>
    <scope>NUCLEOTIDE SEQUENCE [LARGE SCALE GENOMIC DNA]</scope>
    <source>
        <strain evidence="3 5">BIOML-A4</strain>
        <strain evidence="4 6">BIOML-A5</strain>
    </source>
</reference>
<feature type="domain" description="DUF4097" evidence="2">
    <location>
        <begin position="177"/>
        <end position="288"/>
    </location>
</feature>
<evidence type="ECO:0000313" key="3">
    <source>
        <dbReference type="EMBL" id="MSA89697.1"/>
    </source>
</evidence>
<sequence>MDSGKEEPGMKTVLKIAAGMGAAGLILILVISLISGKTSLTSEDLGINVNQLENGIGISVGDHWMGMGQGYKNRHHQDDEDEVHYQHGMAYGDGNFQVYEETFSNITGIDVESDLGDVTLLRNSGTETRVEVSYRNCQNVKTKVENGILKVELEHPEHTRLCNVDHEHSWIAVYVGSGVTLTNSEVELALGDLFVDDLDFVDSEFEMALGDVDFSGTLHGRCKFDVALGDVALTLNGNRTDYQIEAENAMGDLGIGTAYYDQNLSNYWKDTSGTHHLKIDNAMGDTNIQFR</sequence>
<protein>
    <submittedName>
        <fullName evidence="3">DUF4097 family beta strand repeat protein</fullName>
    </submittedName>
</protein>
<dbReference type="Proteomes" id="UP000433575">
    <property type="component" value="Unassembled WGS sequence"/>
</dbReference>
<evidence type="ECO:0000313" key="4">
    <source>
        <dbReference type="EMBL" id="MSC33452.1"/>
    </source>
</evidence>
<evidence type="ECO:0000259" key="2">
    <source>
        <dbReference type="Pfam" id="PF13349"/>
    </source>
</evidence>
<dbReference type="Pfam" id="PF13349">
    <property type="entry name" value="DUF4097"/>
    <property type="match status" value="1"/>
</dbReference>
<comment type="caution">
    <text evidence="3">The sequence shown here is derived from an EMBL/GenBank/DDBJ whole genome shotgun (WGS) entry which is preliminary data.</text>
</comment>
<dbReference type="Proteomes" id="UP000480929">
    <property type="component" value="Unassembled WGS sequence"/>
</dbReference>
<dbReference type="Gene3D" id="2.160.20.120">
    <property type="match status" value="1"/>
</dbReference>